<dbReference type="WBParaSite" id="ACAC_0001071101-mRNA-1">
    <property type="protein sequence ID" value="ACAC_0001071101-mRNA-1"/>
    <property type="gene ID" value="ACAC_0001071101"/>
</dbReference>
<dbReference type="PANTHER" id="PTHR31302:SF30">
    <property type="entry name" value="CALCINEURIN-LIKE PHOSPHOESTERASE DOMAIN-CONTAINING PROTEIN"/>
    <property type="match status" value="1"/>
</dbReference>
<name>A0A0K0DHM9_ANGCA</name>
<evidence type="ECO:0000313" key="2">
    <source>
        <dbReference type="Proteomes" id="UP000035642"/>
    </source>
</evidence>
<dbReference type="AlphaFoldDB" id="A0A0K0DHM9"/>
<dbReference type="PANTHER" id="PTHR31302">
    <property type="entry name" value="TRANSMEMBRANE PROTEIN WITH METALLOPHOSPHOESTERASE DOMAIN-RELATED"/>
    <property type="match status" value="1"/>
</dbReference>
<reference evidence="3" key="2">
    <citation type="submission" date="2017-02" db="UniProtKB">
        <authorList>
            <consortium name="WormBaseParasite"/>
        </authorList>
    </citation>
    <scope>IDENTIFICATION</scope>
</reference>
<dbReference type="InterPro" id="IPR004843">
    <property type="entry name" value="Calcineurin-like_PHP"/>
</dbReference>
<feature type="domain" description="Calcineurin-like phosphoesterase" evidence="1">
    <location>
        <begin position="28"/>
        <end position="196"/>
    </location>
</feature>
<sequence>MWYGCDMLVVKEITLPIKNFSGDGGTVRLALVSDLHVGASVHQEQVARVVDTLLKLDVNAVAFVGDIVDGPVESLADRLMPIWPLRYRFTCFFVTGNHEYYYGDALKWFTFYGDRGIHVLNNKARMFHNICIVGVNDISSKYSGIKNHEMNLNEAVQNCTRGTTRVLLAHNPASVLSFPKKDFDRIDVVLSGHTHAGQFYALVPVVFWMLPYYHGLYDLQHGKLLVSAGTLYQGAPMKMLGMSEIWVVTLSKQN</sequence>
<keyword evidence="2" id="KW-1185">Reference proteome</keyword>
<dbReference type="Gene3D" id="3.60.21.10">
    <property type="match status" value="1"/>
</dbReference>
<dbReference type="SUPFAM" id="SSF56300">
    <property type="entry name" value="Metallo-dependent phosphatases"/>
    <property type="match status" value="1"/>
</dbReference>
<dbReference type="CDD" id="cd07385">
    <property type="entry name" value="MPP_YkuE_C"/>
    <property type="match status" value="1"/>
</dbReference>
<proteinExistence type="predicted"/>
<dbReference type="InterPro" id="IPR029052">
    <property type="entry name" value="Metallo-depent_PP-like"/>
</dbReference>
<dbReference type="Proteomes" id="UP000035642">
    <property type="component" value="Unassembled WGS sequence"/>
</dbReference>
<evidence type="ECO:0000313" key="3">
    <source>
        <dbReference type="WBParaSite" id="ACAC_0001071101-mRNA-1"/>
    </source>
</evidence>
<accession>A0A0K0DHM9</accession>
<dbReference type="InterPro" id="IPR051158">
    <property type="entry name" value="Metallophosphoesterase_sf"/>
</dbReference>
<reference evidence="2" key="1">
    <citation type="submission" date="2012-09" db="EMBL/GenBank/DDBJ databases">
        <authorList>
            <person name="Martin A.A."/>
        </authorList>
    </citation>
    <scope>NUCLEOTIDE SEQUENCE</scope>
</reference>
<protein>
    <submittedName>
        <fullName evidence="3">Metallophos domain-containing protein</fullName>
    </submittedName>
</protein>
<dbReference type="Pfam" id="PF00149">
    <property type="entry name" value="Metallophos"/>
    <property type="match status" value="1"/>
</dbReference>
<organism evidence="2 3">
    <name type="scientific">Angiostrongylus cantonensis</name>
    <name type="common">Rat lungworm</name>
    <dbReference type="NCBI Taxonomy" id="6313"/>
    <lineage>
        <taxon>Eukaryota</taxon>
        <taxon>Metazoa</taxon>
        <taxon>Ecdysozoa</taxon>
        <taxon>Nematoda</taxon>
        <taxon>Chromadorea</taxon>
        <taxon>Rhabditida</taxon>
        <taxon>Rhabditina</taxon>
        <taxon>Rhabditomorpha</taxon>
        <taxon>Strongyloidea</taxon>
        <taxon>Metastrongylidae</taxon>
        <taxon>Angiostrongylus</taxon>
    </lineage>
</organism>
<evidence type="ECO:0000259" key="1">
    <source>
        <dbReference type="Pfam" id="PF00149"/>
    </source>
</evidence>
<dbReference type="GO" id="GO:0016787">
    <property type="term" value="F:hydrolase activity"/>
    <property type="evidence" value="ECO:0007669"/>
    <property type="project" value="InterPro"/>
</dbReference>